<dbReference type="Pfam" id="PF07602">
    <property type="entry name" value="DUF1565"/>
    <property type="match status" value="1"/>
</dbReference>
<comment type="caution">
    <text evidence="10">The sequence shown here is derived from an EMBL/GenBank/DDBJ whole genome shotgun (WGS) entry which is preliminary data.</text>
</comment>
<comment type="similarity">
    <text evidence="8">Belongs to the polysaccharide lyase 9 family.</text>
</comment>
<organism evidence="10 11">
    <name type="scientific">Massilia suwonensis</name>
    <dbReference type="NCBI Taxonomy" id="648895"/>
    <lineage>
        <taxon>Bacteria</taxon>
        <taxon>Pseudomonadati</taxon>
        <taxon>Pseudomonadota</taxon>
        <taxon>Betaproteobacteria</taxon>
        <taxon>Burkholderiales</taxon>
        <taxon>Oxalobacteraceae</taxon>
        <taxon>Telluria group</taxon>
        <taxon>Massilia</taxon>
    </lineage>
</organism>
<comment type="subcellular location">
    <subcellularLocation>
        <location evidence="2">Secreted</location>
    </subcellularLocation>
</comment>
<dbReference type="SMART" id="SM00710">
    <property type="entry name" value="PbH1"/>
    <property type="match status" value="3"/>
</dbReference>
<dbReference type="InterPro" id="IPR006626">
    <property type="entry name" value="PbH1"/>
</dbReference>
<keyword evidence="11" id="KW-1185">Reference proteome</keyword>
<dbReference type="SUPFAM" id="SSF51126">
    <property type="entry name" value="Pectin lyase-like"/>
    <property type="match status" value="1"/>
</dbReference>
<keyword evidence="3" id="KW-0964">Secreted</keyword>
<dbReference type="Proteomes" id="UP001596101">
    <property type="component" value="Unassembled WGS sequence"/>
</dbReference>
<evidence type="ECO:0000256" key="7">
    <source>
        <dbReference type="ARBA" id="ARBA00023239"/>
    </source>
</evidence>
<evidence type="ECO:0000256" key="8">
    <source>
        <dbReference type="ARBA" id="ARBA00038263"/>
    </source>
</evidence>
<proteinExistence type="inferred from homology"/>
<dbReference type="InterPro" id="IPR011050">
    <property type="entry name" value="Pectin_lyase_fold/virulence"/>
</dbReference>
<evidence type="ECO:0000313" key="10">
    <source>
        <dbReference type="EMBL" id="MFC5481110.1"/>
    </source>
</evidence>
<dbReference type="EMBL" id="JBHSMR010000014">
    <property type="protein sequence ID" value="MFC5481110.1"/>
    <property type="molecule type" value="Genomic_DNA"/>
</dbReference>
<dbReference type="NCBIfam" id="NF041518">
    <property type="entry name" value="choice_anch_Q"/>
    <property type="match status" value="1"/>
</dbReference>
<dbReference type="InterPro" id="IPR052052">
    <property type="entry name" value="Polysaccharide_Lyase_9"/>
</dbReference>
<dbReference type="Gene3D" id="2.160.20.10">
    <property type="entry name" value="Single-stranded right-handed beta-helix, Pectin lyase-like"/>
    <property type="match status" value="1"/>
</dbReference>
<dbReference type="InterPro" id="IPR011459">
    <property type="entry name" value="DUF1565"/>
</dbReference>
<dbReference type="PANTHER" id="PTHR40088">
    <property type="entry name" value="PECTATE LYASE (EUROFUNG)"/>
    <property type="match status" value="1"/>
</dbReference>
<evidence type="ECO:0000256" key="2">
    <source>
        <dbReference type="ARBA" id="ARBA00004613"/>
    </source>
</evidence>
<protein>
    <submittedName>
        <fullName evidence="10">DUF1565 domain-containing protein</fullName>
    </submittedName>
</protein>
<keyword evidence="4" id="KW-0479">Metal-binding</keyword>
<dbReference type="InterPro" id="IPR012334">
    <property type="entry name" value="Pectin_lyas_fold"/>
</dbReference>
<comment type="cofactor">
    <cofactor evidence="1">
        <name>Ca(2+)</name>
        <dbReference type="ChEBI" id="CHEBI:29108"/>
    </cofactor>
</comment>
<evidence type="ECO:0000259" key="9">
    <source>
        <dbReference type="Pfam" id="PF07602"/>
    </source>
</evidence>
<dbReference type="RefSeq" id="WP_379761251.1">
    <property type="nucleotide sequence ID" value="NZ_JBHSMR010000014.1"/>
</dbReference>
<evidence type="ECO:0000256" key="5">
    <source>
        <dbReference type="ARBA" id="ARBA00022729"/>
    </source>
</evidence>
<feature type="domain" description="DUF1565" evidence="9">
    <location>
        <begin position="61"/>
        <end position="96"/>
    </location>
</feature>
<keyword evidence="6" id="KW-0106">Calcium</keyword>
<accession>A0ABW0MS71</accession>
<reference evidence="11" key="1">
    <citation type="journal article" date="2019" name="Int. J. Syst. Evol. Microbiol.">
        <title>The Global Catalogue of Microorganisms (GCM) 10K type strain sequencing project: providing services to taxonomists for standard genome sequencing and annotation.</title>
        <authorList>
            <consortium name="The Broad Institute Genomics Platform"/>
            <consortium name="The Broad Institute Genome Sequencing Center for Infectious Disease"/>
            <person name="Wu L."/>
            <person name="Ma J."/>
        </authorList>
    </citation>
    <scope>NUCLEOTIDE SEQUENCE [LARGE SCALE GENOMIC DNA]</scope>
    <source>
        <strain evidence="11">CCUG 43111</strain>
    </source>
</reference>
<keyword evidence="7" id="KW-0456">Lyase</keyword>
<evidence type="ECO:0000256" key="6">
    <source>
        <dbReference type="ARBA" id="ARBA00022837"/>
    </source>
</evidence>
<evidence type="ECO:0000256" key="4">
    <source>
        <dbReference type="ARBA" id="ARBA00022723"/>
    </source>
</evidence>
<dbReference type="PANTHER" id="PTHR40088:SF1">
    <property type="entry name" value="PECTATE LYASE PEL9"/>
    <property type="match status" value="1"/>
</dbReference>
<evidence type="ECO:0000313" key="11">
    <source>
        <dbReference type="Proteomes" id="UP001596101"/>
    </source>
</evidence>
<evidence type="ECO:0000256" key="1">
    <source>
        <dbReference type="ARBA" id="ARBA00001913"/>
    </source>
</evidence>
<gene>
    <name evidence="10" type="ORF">ACFPQ5_23190</name>
</gene>
<keyword evidence="5" id="KW-0732">Signal</keyword>
<name>A0ABW0MS71_9BURK</name>
<dbReference type="InterPro" id="IPR059226">
    <property type="entry name" value="Choice_anch_Q_dom"/>
</dbReference>
<evidence type="ECO:0000256" key="3">
    <source>
        <dbReference type="ARBA" id="ARBA00022525"/>
    </source>
</evidence>
<sequence length="414" mass="44169">MSGPPDSPASLRASALLAVLWGALALLLLLVLGGCRLREGSSEQLVIPEVVRTNLFVAPGGSDANPGTQSEPFRTIARAAQVVTPGTTVYVAPGQYMGGFQTRVSGSAEARIIFVSSERWGAKIVPPLSSGSTSGWDNRGSYVDIIGFDIDGFQYQSGTKWLNGIYNSGSYNNIRHNHVHHVALDIPCEPAGGAGIRVDSYYKGKQADVIGNNVHDIGPLDCPHHRGIYVSTQARIGSNVVYRVSGAGIQLWNDAHHVDIIGNTVSSSGQGIAVGGGDFYYSQGPNDHSFVANNIVFDNKQGILEHGATGRNNRYVNNLVFQNGAEDWHLAQGRQHVGTIAAEPAFLEYSRTGTPDFRLSARSPAIGRGVPLEAAEPDFEGKPRSQATGFDIGAFQHESMPDGGMENQGFEAVR</sequence>